<dbReference type="InterPro" id="IPR003477">
    <property type="entry name" value="PemK-like"/>
</dbReference>
<dbReference type="InterPro" id="IPR011067">
    <property type="entry name" value="Plasmid_toxin/cell-grow_inhib"/>
</dbReference>
<dbReference type="Pfam" id="PF02452">
    <property type="entry name" value="PemK_toxin"/>
    <property type="match status" value="1"/>
</dbReference>
<accession>A0A1B1YV12</accession>
<dbReference type="AlphaFoldDB" id="A0A1B1YV12"/>
<gene>
    <name evidence="1" type="ORF">PG2T_10610</name>
</gene>
<dbReference type="Proteomes" id="UP000092952">
    <property type="component" value="Chromosome"/>
</dbReference>
<dbReference type="InParanoid" id="A0A1B1YV12"/>
<organism evidence="1 2">
    <name type="scientific">Immundisolibacter cernigliae</name>
    <dbReference type="NCBI Taxonomy" id="1810504"/>
    <lineage>
        <taxon>Bacteria</taxon>
        <taxon>Pseudomonadati</taxon>
        <taxon>Pseudomonadota</taxon>
        <taxon>Gammaproteobacteria</taxon>
        <taxon>Immundisolibacterales</taxon>
        <taxon>Immundisolibacteraceae</taxon>
        <taxon>Immundisolibacter</taxon>
    </lineage>
</organism>
<dbReference type="KEGG" id="gbi:PG2T_10610"/>
<name>A0A1B1YV12_9GAMM</name>
<dbReference type="GO" id="GO:0003677">
    <property type="term" value="F:DNA binding"/>
    <property type="evidence" value="ECO:0007669"/>
    <property type="project" value="InterPro"/>
</dbReference>
<sequence length="116" mass="12258">MPTFRQGDVIKVPFPYTDRSTRQSRPALVVSAGSLEEAHGLLWVVMITSAQNRGWPGDVPVGNLAAAGLPVPSVIRAAKIATIEATDASRLGTVAPAVFRRVAQCLANQLGLDARP</sequence>
<dbReference type="RefSeq" id="WP_068805051.1">
    <property type="nucleotide sequence ID" value="NZ_CP014671.1"/>
</dbReference>
<dbReference type="EMBL" id="CP014671">
    <property type="protein sequence ID" value="ANX04576.1"/>
    <property type="molecule type" value="Genomic_DNA"/>
</dbReference>
<proteinExistence type="predicted"/>
<protein>
    <submittedName>
        <fullName evidence="1">Growth inhibitor PemK</fullName>
    </submittedName>
</protein>
<dbReference type="SUPFAM" id="SSF50118">
    <property type="entry name" value="Cell growth inhibitor/plasmid maintenance toxic component"/>
    <property type="match status" value="1"/>
</dbReference>
<dbReference type="Gene3D" id="2.30.30.110">
    <property type="match status" value="1"/>
</dbReference>
<dbReference type="OrthoDB" id="9813449at2"/>
<keyword evidence="2" id="KW-1185">Reference proteome</keyword>
<dbReference type="STRING" id="1810504.PG2T_10610"/>
<evidence type="ECO:0000313" key="1">
    <source>
        <dbReference type="EMBL" id="ANX04576.1"/>
    </source>
</evidence>
<reference evidence="2" key="1">
    <citation type="submission" date="2016-03" db="EMBL/GenBank/DDBJ databases">
        <title>Complete genome sequence of Solimmundus cernigliae, representing a novel lineage of polycyclic aromatic hydrocarbon degraders within the Gammaproteobacteria.</title>
        <authorList>
            <person name="Singleton D.R."/>
            <person name="Dickey A.N."/>
            <person name="Scholl E.H."/>
            <person name="Wright F.A."/>
            <person name="Aitken M.D."/>
        </authorList>
    </citation>
    <scope>NUCLEOTIDE SEQUENCE [LARGE SCALE GENOMIC DNA]</scope>
    <source>
        <strain evidence="2">TR3.2</strain>
    </source>
</reference>
<evidence type="ECO:0000313" key="2">
    <source>
        <dbReference type="Proteomes" id="UP000092952"/>
    </source>
</evidence>